<feature type="compositionally biased region" description="Basic residues" evidence="1">
    <location>
        <begin position="127"/>
        <end position="138"/>
    </location>
</feature>
<reference evidence="2" key="1">
    <citation type="submission" date="2023-04" db="EMBL/GenBank/DDBJ databases">
        <title>Phytophthora fragariaefolia NBRC 109709.</title>
        <authorList>
            <person name="Ichikawa N."/>
            <person name="Sato H."/>
            <person name="Tonouchi N."/>
        </authorList>
    </citation>
    <scope>NUCLEOTIDE SEQUENCE</scope>
    <source>
        <strain evidence="2">NBRC 109709</strain>
    </source>
</reference>
<gene>
    <name evidence="2" type="ORF">Pfra01_000014200</name>
</gene>
<accession>A0A9W6TGL6</accession>
<feature type="compositionally biased region" description="Basic residues" evidence="1">
    <location>
        <begin position="201"/>
        <end position="217"/>
    </location>
</feature>
<name>A0A9W6TGL6_9STRA</name>
<feature type="compositionally biased region" description="Basic and acidic residues" evidence="1">
    <location>
        <begin position="28"/>
        <end position="39"/>
    </location>
</feature>
<sequence>MVAGTGKTPRHTLTYYERKKILESVRRERCIRRNEKKEQQNNAAAQTPRPQASTKNGEAAALTTNKATAKSQAKARSRTTARSQATVGKQAAAEGRAVADGQVVVGHEPSKGRAPAESHVAGGVSVSKKKRAPGKRMSRWAMHQDKRNALGPPARASLQPSIVEEVVADIVRRVATDEAMTPEQSNVSVSIIHQPPARAAGKGKRAASKATRKRRRGVLQEESDGESGGDSSGDVGAQAAPDVQVHIACVVDGDANMMDGGADQCTALNYDEESDVEEEPEDEYGDDEFVEDWSIGYLTNEDSDVEAGDLPESVCLTAAKNKKVMSMMKTNGWEYDKLC</sequence>
<comment type="caution">
    <text evidence="2">The sequence shown here is derived from an EMBL/GenBank/DDBJ whole genome shotgun (WGS) entry which is preliminary data.</text>
</comment>
<feature type="region of interest" description="Disordered" evidence="1">
    <location>
        <begin position="28"/>
        <end position="138"/>
    </location>
</feature>
<feature type="compositionally biased region" description="Low complexity" evidence="1">
    <location>
        <begin position="59"/>
        <end position="70"/>
    </location>
</feature>
<organism evidence="2 3">
    <name type="scientific">Phytophthora fragariaefolia</name>
    <dbReference type="NCBI Taxonomy" id="1490495"/>
    <lineage>
        <taxon>Eukaryota</taxon>
        <taxon>Sar</taxon>
        <taxon>Stramenopiles</taxon>
        <taxon>Oomycota</taxon>
        <taxon>Peronosporomycetes</taxon>
        <taxon>Peronosporales</taxon>
        <taxon>Peronosporaceae</taxon>
        <taxon>Phytophthora</taxon>
    </lineage>
</organism>
<dbReference type="Proteomes" id="UP001165121">
    <property type="component" value="Unassembled WGS sequence"/>
</dbReference>
<dbReference type="AlphaFoldDB" id="A0A9W6TGL6"/>
<proteinExistence type="predicted"/>
<dbReference type="OrthoDB" id="125383at2759"/>
<dbReference type="EMBL" id="BSXT01000011">
    <property type="protein sequence ID" value="GMF14681.1"/>
    <property type="molecule type" value="Genomic_DNA"/>
</dbReference>
<evidence type="ECO:0000313" key="3">
    <source>
        <dbReference type="Proteomes" id="UP001165121"/>
    </source>
</evidence>
<protein>
    <submittedName>
        <fullName evidence="2">Unnamed protein product</fullName>
    </submittedName>
</protein>
<evidence type="ECO:0000256" key="1">
    <source>
        <dbReference type="SAM" id="MobiDB-lite"/>
    </source>
</evidence>
<feature type="region of interest" description="Disordered" evidence="1">
    <location>
        <begin position="191"/>
        <end position="237"/>
    </location>
</feature>
<feature type="compositionally biased region" description="Polar residues" evidence="1">
    <location>
        <begin position="40"/>
        <end position="56"/>
    </location>
</feature>
<keyword evidence="3" id="KW-1185">Reference proteome</keyword>
<evidence type="ECO:0000313" key="2">
    <source>
        <dbReference type="EMBL" id="GMF14681.1"/>
    </source>
</evidence>